<gene>
    <name evidence="3" type="ORF">TARUN_10356</name>
</gene>
<reference evidence="3 4" key="1">
    <citation type="journal article" date="2018" name="PLoS Pathog.">
        <title>Evolution of structural diversity of trichothecenes, a family of toxins produced by plant pathogenic and entomopathogenic fungi.</title>
        <authorList>
            <person name="Proctor R.H."/>
            <person name="McCormick S.P."/>
            <person name="Kim H.S."/>
            <person name="Cardoza R.E."/>
            <person name="Stanley A.M."/>
            <person name="Lindo L."/>
            <person name="Kelly A."/>
            <person name="Brown D.W."/>
            <person name="Lee T."/>
            <person name="Vaughan M.M."/>
            <person name="Alexander N.J."/>
            <person name="Busman M."/>
            <person name="Gutierrez S."/>
        </authorList>
    </citation>
    <scope>NUCLEOTIDE SEQUENCE [LARGE SCALE GENOMIC DNA]</scope>
    <source>
        <strain evidence="3 4">IBT 40837</strain>
    </source>
</reference>
<dbReference type="GO" id="GO:0004519">
    <property type="term" value="F:endonuclease activity"/>
    <property type="evidence" value="ECO:0007669"/>
    <property type="project" value="TreeGrafter"/>
</dbReference>
<dbReference type="CDD" id="cd14279">
    <property type="entry name" value="CUE"/>
    <property type="match status" value="1"/>
</dbReference>
<organism evidence="3 4">
    <name type="scientific">Trichoderma arundinaceum</name>
    <dbReference type="NCBI Taxonomy" id="490622"/>
    <lineage>
        <taxon>Eukaryota</taxon>
        <taxon>Fungi</taxon>
        <taxon>Dikarya</taxon>
        <taxon>Ascomycota</taxon>
        <taxon>Pezizomycotina</taxon>
        <taxon>Sordariomycetes</taxon>
        <taxon>Hypocreomycetidae</taxon>
        <taxon>Hypocreales</taxon>
        <taxon>Hypocreaceae</taxon>
        <taxon>Trichoderma</taxon>
    </lineage>
</organism>
<dbReference type="EMBL" id="PXOA01001110">
    <property type="protein sequence ID" value="RFU71906.1"/>
    <property type="molecule type" value="Genomic_DNA"/>
</dbReference>
<evidence type="ECO:0000259" key="1">
    <source>
        <dbReference type="PROSITE" id="PS50828"/>
    </source>
</evidence>
<dbReference type="PROSITE" id="PS51140">
    <property type="entry name" value="CUE"/>
    <property type="match status" value="1"/>
</dbReference>
<dbReference type="PANTHER" id="PTHR46535">
    <property type="entry name" value="NEDD4-BINDING PROTEIN 2"/>
    <property type="match status" value="1"/>
</dbReference>
<evidence type="ECO:0000259" key="2">
    <source>
        <dbReference type="PROSITE" id="PS51140"/>
    </source>
</evidence>
<dbReference type="PROSITE" id="PS50828">
    <property type="entry name" value="SMR"/>
    <property type="match status" value="1"/>
</dbReference>
<dbReference type="SUPFAM" id="SSF160443">
    <property type="entry name" value="SMR domain-like"/>
    <property type="match status" value="1"/>
</dbReference>
<evidence type="ECO:0000313" key="3">
    <source>
        <dbReference type="EMBL" id="RFU71906.1"/>
    </source>
</evidence>
<keyword evidence="4" id="KW-1185">Reference proteome</keyword>
<dbReference type="Gene3D" id="3.30.1370.110">
    <property type="match status" value="1"/>
</dbReference>
<dbReference type="Pfam" id="PF02845">
    <property type="entry name" value="CUE"/>
    <property type="match status" value="1"/>
</dbReference>
<dbReference type="SMART" id="SM00463">
    <property type="entry name" value="SMR"/>
    <property type="match status" value="1"/>
</dbReference>
<dbReference type="InterPro" id="IPR002625">
    <property type="entry name" value="Smr_dom"/>
</dbReference>
<feature type="domain" description="CUE" evidence="2">
    <location>
        <begin position="115"/>
        <end position="158"/>
    </location>
</feature>
<dbReference type="Proteomes" id="UP000266272">
    <property type="component" value="Unassembled WGS sequence"/>
</dbReference>
<feature type="non-terminal residue" evidence="3">
    <location>
        <position position="1"/>
    </location>
</feature>
<name>A0A395N711_TRIAR</name>
<dbReference type="GO" id="GO:0005634">
    <property type="term" value="C:nucleus"/>
    <property type="evidence" value="ECO:0007669"/>
    <property type="project" value="TreeGrafter"/>
</dbReference>
<dbReference type="AlphaFoldDB" id="A0A395N711"/>
<dbReference type="InterPro" id="IPR003892">
    <property type="entry name" value="CUE"/>
</dbReference>
<dbReference type="InterPro" id="IPR052772">
    <property type="entry name" value="Endo/PolyKinase_Domain-Protein"/>
</dbReference>
<feature type="domain" description="Smr" evidence="1">
    <location>
        <begin position="438"/>
        <end position="517"/>
    </location>
</feature>
<accession>A0A395N711</accession>
<proteinExistence type="predicted"/>
<evidence type="ECO:0000313" key="4">
    <source>
        <dbReference type="Proteomes" id="UP000266272"/>
    </source>
</evidence>
<dbReference type="STRING" id="490622.A0A395N711"/>
<dbReference type="PANTHER" id="PTHR46535:SF1">
    <property type="entry name" value="NEDD4-BINDING PROTEIN 2"/>
    <property type="match status" value="1"/>
</dbReference>
<dbReference type="InterPro" id="IPR036063">
    <property type="entry name" value="Smr_dom_sf"/>
</dbReference>
<dbReference type="GO" id="GO:0043130">
    <property type="term" value="F:ubiquitin binding"/>
    <property type="evidence" value="ECO:0007669"/>
    <property type="project" value="InterPro"/>
</dbReference>
<sequence>DLFGSHLDESLIVAIAGDFDLFSTAGYNDACAILRSLAQHAITEEASGFDSSGVSRILEDDAEDVIANKIPTARLSPEKGVKEDQISQYEDNGAASSAHSINISLLEGASTEFRMLESDAVQLQNLFPDLKSLEIRQALIEANGVVATALDILLSVQYFHSAGHQPTSLNGPLSADDSRVEAVGGDVDICGCDQSNMVYSGDRQSNRKVLKRPAAITYIAERLNISAEDVSIIYTENKNSKGATLIGILDQFLMHRDVESLSNSELKAVDDFKQKYRYIPDEYLKVIIQITGPASTYATDLVSLANAYFSKRSMNQKVELDYRLTPLPRDDIDGVIGMAVNPLAEGKRTSHRLTPVATSGAGADLAQALEITNNLQQQKHDAIASAASLYRRGASNPLYRQAAGYYVQQAREHARRAQEATSTVADIHVNQQSTNTIVDLHGVSVQDGVRIARQRALDWWQKLPESQEERNLTIITGLGRHNAGGASPLRKAVAAALTRDGWKFRVETGKFIITGRG</sequence>
<protein>
    <submittedName>
        <fullName evidence="3">Smr domain-containing</fullName>
    </submittedName>
</protein>
<comment type="caution">
    <text evidence="3">The sequence shown here is derived from an EMBL/GenBank/DDBJ whole genome shotgun (WGS) entry which is preliminary data.</text>
</comment>
<dbReference type="OrthoDB" id="4080456at2759"/>